<dbReference type="AlphaFoldDB" id="A0A094KSC8"/>
<keyword evidence="4" id="KW-1185">Reference proteome</keyword>
<evidence type="ECO:0000256" key="1">
    <source>
        <dbReference type="SAM" id="Coils"/>
    </source>
</evidence>
<dbReference type="InterPro" id="IPR031478">
    <property type="entry name" value="SPATA1_C"/>
</dbReference>
<dbReference type="Pfam" id="PF15743">
    <property type="entry name" value="SPATA1_C"/>
    <property type="match status" value="1"/>
</dbReference>
<keyword evidence="1" id="KW-0175">Coiled coil</keyword>
<evidence type="ECO:0000313" key="3">
    <source>
        <dbReference type="EMBL" id="KFZ60242.1"/>
    </source>
</evidence>
<gene>
    <name evidence="3" type="ORF">N321_10345</name>
</gene>
<name>A0A094KSC8_ANTCR</name>
<feature type="coiled-coil region" evidence="1">
    <location>
        <begin position="255"/>
        <end position="293"/>
    </location>
</feature>
<dbReference type="PANTHER" id="PTHR14421:SF3">
    <property type="entry name" value="SPERMATOGENESIS-ASSOCIATED PROTEIN 1"/>
    <property type="match status" value="1"/>
</dbReference>
<feature type="non-terminal residue" evidence="3">
    <location>
        <position position="423"/>
    </location>
</feature>
<dbReference type="PANTHER" id="PTHR14421">
    <property type="entry name" value="SPERMATOGENESIS-ASSOCIATED PROTEIN 1"/>
    <property type="match status" value="1"/>
</dbReference>
<dbReference type="Proteomes" id="UP000053620">
    <property type="component" value="Unassembled WGS sequence"/>
</dbReference>
<sequence length="423" mass="49895">LVELHVFYVPEEVWNFKLNTVPVALTSEFISAGFIRVSPHITLRVLREKLGEYLGGVAVADKFKFLKCIGKKLAVVKAKQETELELKSFAPPYALYPELYILPGVEYFEDVYPLSSTQQRHHFNAEANRFGHGSRLSSFPQQKPEKSKQFLESIQISHQLENQQVHSPVEWYEKEPAPVLHTKHKQDHNNRIQEKQILFREKELTNMENNDHQKDTKLRRDRIQDAGILKIMEDQTTEYAHKTQRLVNISDTVIILSLENKMVEQLQQMKKARRHMEKNREELIRKAKELLEQNKLRRYHVREEWKKKYFETKKATVSLETALNKLRQDLELYHQKLLLQLEARDSRKRPNNMTNSKNYMIIRITTVQHELDQLRRKLDDTKMKLVIEIKMRKQAASDLRALRAELTQKLQSALVLQSSKSGI</sequence>
<evidence type="ECO:0000313" key="4">
    <source>
        <dbReference type="Proteomes" id="UP000053620"/>
    </source>
</evidence>
<feature type="domain" description="Spermatogenesis-associated protein 1 C-terminal" evidence="2">
    <location>
        <begin position="264"/>
        <end position="409"/>
    </location>
</feature>
<protein>
    <submittedName>
        <fullName evidence="3">Spermatogenesis-associated protein 1</fullName>
    </submittedName>
</protein>
<proteinExistence type="predicted"/>
<dbReference type="EMBL" id="KL353165">
    <property type="protein sequence ID" value="KFZ60242.1"/>
    <property type="molecule type" value="Genomic_DNA"/>
</dbReference>
<organism evidence="3 4">
    <name type="scientific">Antrostomus carolinensis</name>
    <name type="common">Chuck-will's-widow</name>
    <name type="synonym">Caprimulgus carolinensis</name>
    <dbReference type="NCBI Taxonomy" id="279965"/>
    <lineage>
        <taxon>Eukaryota</taxon>
        <taxon>Metazoa</taxon>
        <taxon>Chordata</taxon>
        <taxon>Craniata</taxon>
        <taxon>Vertebrata</taxon>
        <taxon>Euteleostomi</taxon>
        <taxon>Archelosauria</taxon>
        <taxon>Archosauria</taxon>
        <taxon>Dinosauria</taxon>
        <taxon>Saurischia</taxon>
        <taxon>Theropoda</taxon>
        <taxon>Coelurosauria</taxon>
        <taxon>Aves</taxon>
        <taxon>Neognathae</taxon>
        <taxon>Neoaves</taxon>
        <taxon>Strisores</taxon>
        <taxon>Caprimulgiformes</taxon>
        <taxon>Caprimulgidae</taxon>
        <taxon>Antrostomus</taxon>
    </lineage>
</organism>
<reference evidence="3 4" key="1">
    <citation type="submission" date="2014-04" db="EMBL/GenBank/DDBJ databases">
        <title>Genome evolution of avian class.</title>
        <authorList>
            <person name="Zhang G."/>
            <person name="Li C."/>
        </authorList>
    </citation>
    <scope>NUCLEOTIDE SEQUENCE [LARGE SCALE GENOMIC DNA]</scope>
    <source>
        <strain evidence="3">BGI_N321</strain>
    </source>
</reference>
<feature type="non-terminal residue" evidence="3">
    <location>
        <position position="1"/>
    </location>
</feature>
<dbReference type="InterPro" id="IPR039062">
    <property type="entry name" value="SPAT1"/>
</dbReference>
<evidence type="ECO:0000259" key="2">
    <source>
        <dbReference type="Pfam" id="PF15743"/>
    </source>
</evidence>
<accession>A0A094KSC8</accession>